<dbReference type="PROSITE" id="PS50056">
    <property type="entry name" value="TYR_PHOSPHATASE_2"/>
    <property type="match status" value="1"/>
</dbReference>
<organism evidence="4 5">
    <name type="scientific">Dyadobacter luteus</name>
    <dbReference type="NCBI Taxonomy" id="2259619"/>
    <lineage>
        <taxon>Bacteria</taxon>
        <taxon>Pseudomonadati</taxon>
        <taxon>Bacteroidota</taxon>
        <taxon>Cytophagia</taxon>
        <taxon>Cytophagales</taxon>
        <taxon>Spirosomataceae</taxon>
        <taxon>Dyadobacter</taxon>
    </lineage>
</organism>
<dbReference type="InterPro" id="IPR026893">
    <property type="entry name" value="Tyr/Ser_Pase_IphP-type"/>
</dbReference>
<feature type="domain" description="Tyrosine specific protein phosphatases" evidence="3">
    <location>
        <begin position="234"/>
        <end position="296"/>
    </location>
</feature>
<reference evidence="4 5" key="1">
    <citation type="submission" date="2018-07" db="EMBL/GenBank/DDBJ databases">
        <title>Dyadobacter roseus sp. nov., isolated from rose rhizosphere soil.</title>
        <authorList>
            <person name="Chen L."/>
        </authorList>
    </citation>
    <scope>NUCLEOTIDE SEQUENCE [LARGE SCALE GENOMIC DNA]</scope>
    <source>
        <strain evidence="4 5">RS19</strain>
    </source>
</reference>
<dbReference type="PANTHER" id="PTHR31126">
    <property type="entry name" value="TYROSINE-PROTEIN PHOSPHATASE"/>
    <property type="match status" value="1"/>
</dbReference>
<evidence type="ECO:0000313" key="5">
    <source>
        <dbReference type="Proteomes" id="UP000256373"/>
    </source>
</evidence>
<name>A0A3D8YBQ1_9BACT</name>
<evidence type="ECO:0000313" key="4">
    <source>
        <dbReference type="EMBL" id="REA60908.1"/>
    </source>
</evidence>
<dbReference type="PROSITE" id="PS00383">
    <property type="entry name" value="TYR_PHOSPHATASE_1"/>
    <property type="match status" value="1"/>
</dbReference>
<keyword evidence="5" id="KW-1185">Reference proteome</keyword>
<protein>
    <recommendedName>
        <fullName evidence="3">Tyrosine specific protein phosphatases domain-containing protein</fullName>
    </recommendedName>
</protein>
<dbReference type="InterPro" id="IPR000387">
    <property type="entry name" value="Tyr_Pase_dom"/>
</dbReference>
<dbReference type="InterPro" id="IPR029021">
    <property type="entry name" value="Prot-tyrosine_phosphatase-like"/>
</dbReference>
<dbReference type="EMBL" id="QNUL01000009">
    <property type="protein sequence ID" value="REA60908.1"/>
    <property type="molecule type" value="Genomic_DNA"/>
</dbReference>
<comment type="similarity">
    <text evidence="1">Belongs to the protein-tyrosine phosphatase family.</text>
</comment>
<dbReference type="InterPro" id="IPR016130">
    <property type="entry name" value="Tyr_Pase_AS"/>
</dbReference>
<evidence type="ECO:0000256" key="2">
    <source>
        <dbReference type="SAM" id="SignalP"/>
    </source>
</evidence>
<dbReference type="SUPFAM" id="SSF52799">
    <property type="entry name" value="(Phosphotyrosine protein) phosphatases II"/>
    <property type="match status" value="1"/>
</dbReference>
<accession>A0A3D8YBQ1</accession>
<proteinExistence type="inferred from homology"/>
<gene>
    <name evidence="4" type="ORF">DSL64_13485</name>
</gene>
<sequence>MSLKISIINRTMKNVIFALALLGPVTALAQESHLSMEKMWAERDSAGTYTISASDKTPWKIFKGETVGKIDWSKRIAVLNGKTITVSSTRPQRVFFAAVNKKDTLYFAERRLAMDAAPNFRDLGGLKTSDGRTVKWDRLFRCGDMGKFTDTDLQAVASSHITDVVDFRNMTEIQKSPDKYPAAYEMNRIHANIGSTDGKSTGNFMKMLADPKATTADAENTFAKFYPDIMLGAKDYQLMFDELLKNSGDEGLLFHCSAGKDRTGVGSALILSALNVPEETIIEEYYLSNRYTRKALTKDMVTNGLNPEIAQVLSGVEPRYLQEAFRVVKEKYGSVHQLLEKELGIDEAKRIALIGKYTY</sequence>
<comment type="caution">
    <text evidence="4">The sequence shown here is derived from an EMBL/GenBank/DDBJ whole genome shotgun (WGS) entry which is preliminary data.</text>
</comment>
<dbReference type="GO" id="GO:0004721">
    <property type="term" value="F:phosphoprotein phosphatase activity"/>
    <property type="evidence" value="ECO:0007669"/>
    <property type="project" value="InterPro"/>
</dbReference>
<dbReference type="Pfam" id="PF13350">
    <property type="entry name" value="Y_phosphatase3"/>
    <property type="match status" value="1"/>
</dbReference>
<keyword evidence="2" id="KW-0732">Signal</keyword>
<dbReference type="PANTHER" id="PTHR31126:SF1">
    <property type="entry name" value="TYROSINE SPECIFIC PROTEIN PHOSPHATASES DOMAIN-CONTAINING PROTEIN"/>
    <property type="match status" value="1"/>
</dbReference>
<evidence type="ECO:0000256" key="1">
    <source>
        <dbReference type="ARBA" id="ARBA00009580"/>
    </source>
</evidence>
<feature type="chain" id="PRO_5017780259" description="Tyrosine specific protein phosphatases domain-containing protein" evidence="2">
    <location>
        <begin position="30"/>
        <end position="359"/>
    </location>
</feature>
<dbReference type="Proteomes" id="UP000256373">
    <property type="component" value="Unassembled WGS sequence"/>
</dbReference>
<evidence type="ECO:0000259" key="3">
    <source>
        <dbReference type="PROSITE" id="PS50056"/>
    </source>
</evidence>
<dbReference type="Gene3D" id="3.90.190.10">
    <property type="entry name" value="Protein tyrosine phosphatase superfamily"/>
    <property type="match status" value="1"/>
</dbReference>
<feature type="signal peptide" evidence="2">
    <location>
        <begin position="1"/>
        <end position="29"/>
    </location>
</feature>
<dbReference type="AlphaFoldDB" id="A0A3D8YBQ1"/>